<gene>
    <name evidence="10" type="primary">pfkB</name>
    <name evidence="10" type="ORF">K9V48_25580</name>
</gene>
<dbReference type="PANTHER" id="PTHR46566">
    <property type="entry name" value="1-PHOSPHOFRUCTOKINASE-RELATED"/>
    <property type="match status" value="1"/>
</dbReference>
<evidence type="ECO:0000256" key="8">
    <source>
        <dbReference type="RuleBase" id="RU369061"/>
    </source>
</evidence>
<organism evidence="10 11">
    <name type="scientific">Metabacillus rhizolycopersici</name>
    <dbReference type="NCBI Taxonomy" id="2875709"/>
    <lineage>
        <taxon>Bacteria</taxon>
        <taxon>Bacillati</taxon>
        <taxon>Bacillota</taxon>
        <taxon>Bacilli</taxon>
        <taxon>Bacillales</taxon>
        <taxon>Bacillaceae</taxon>
        <taxon>Metabacillus</taxon>
    </lineage>
</organism>
<dbReference type="SUPFAM" id="SSF53613">
    <property type="entry name" value="Ribokinase-like"/>
    <property type="match status" value="1"/>
</dbReference>
<evidence type="ECO:0000256" key="6">
    <source>
        <dbReference type="ARBA" id="ARBA00047745"/>
    </source>
</evidence>
<dbReference type="InterPro" id="IPR022463">
    <property type="entry name" value="1-PFruKinase"/>
</dbReference>
<dbReference type="InterPro" id="IPR017583">
    <property type="entry name" value="Tagatose/fructose_Pkinase"/>
</dbReference>
<evidence type="ECO:0000256" key="3">
    <source>
        <dbReference type="ARBA" id="ARBA00022741"/>
    </source>
</evidence>
<comment type="function">
    <text evidence="8">Catalyzes the ATP-dependent phosphorylation of fructose-l-phosphate to fructose-l,6-bisphosphate.</text>
</comment>
<dbReference type="PIRSF" id="PIRSF000535">
    <property type="entry name" value="1PFK/6PFK/LacC"/>
    <property type="match status" value="1"/>
</dbReference>
<keyword evidence="3 7" id="KW-0547">Nucleotide-binding</keyword>
<proteinExistence type="inferred from homology"/>
<keyword evidence="5 7" id="KW-0067">ATP-binding</keyword>
<comment type="catalytic activity">
    <reaction evidence="7">
        <text>D-tagatofuranose 6-phosphate + ATP = D-tagatofuranose 1,6-bisphosphate + ADP + H(+)</text>
        <dbReference type="Rhea" id="RHEA:12420"/>
        <dbReference type="ChEBI" id="CHEBI:15378"/>
        <dbReference type="ChEBI" id="CHEBI:30616"/>
        <dbReference type="ChEBI" id="CHEBI:58694"/>
        <dbReference type="ChEBI" id="CHEBI:58695"/>
        <dbReference type="ChEBI" id="CHEBI:456216"/>
        <dbReference type="EC" id="2.7.1.144"/>
    </reaction>
</comment>
<dbReference type="InterPro" id="IPR029056">
    <property type="entry name" value="Ribokinase-like"/>
</dbReference>
<dbReference type="GO" id="GO:0008662">
    <property type="term" value="F:1-phosphofructokinase activity"/>
    <property type="evidence" value="ECO:0007669"/>
    <property type="project" value="UniProtKB-EC"/>
</dbReference>
<accession>A0ABS7UYU5</accession>
<evidence type="ECO:0000256" key="2">
    <source>
        <dbReference type="ARBA" id="ARBA00022679"/>
    </source>
</evidence>
<dbReference type="Gene3D" id="3.40.1190.20">
    <property type="match status" value="1"/>
</dbReference>
<evidence type="ECO:0000256" key="5">
    <source>
        <dbReference type="ARBA" id="ARBA00022840"/>
    </source>
</evidence>
<name>A0ABS7UYU5_9BACI</name>
<dbReference type="NCBIfam" id="TIGR03168">
    <property type="entry name" value="1-PFK"/>
    <property type="match status" value="1"/>
</dbReference>
<comment type="similarity">
    <text evidence="7">Belongs to the carbohydrate kinase PfkB family. LacC subfamily.</text>
</comment>
<dbReference type="PANTHER" id="PTHR46566:SF1">
    <property type="entry name" value="1-PHOSPHOFRUCTOKINASE"/>
    <property type="match status" value="1"/>
</dbReference>
<keyword evidence="7" id="KW-0423">Lactose metabolism</keyword>
<feature type="domain" description="Carbohydrate kinase PfkB" evidence="9">
    <location>
        <begin position="7"/>
        <end position="281"/>
    </location>
</feature>
<keyword evidence="2 7" id="KW-0808">Transferase</keyword>
<comment type="catalytic activity">
    <reaction evidence="6 8">
        <text>beta-D-fructose 1-phosphate + ATP = beta-D-fructose 1,6-bisphosphate + ADP + H(+)</text>
        <dbReference type="Rhea" id="RHEA:14213"/>
        <dbReference type="ChEBI" id="CHEBI:15378"/>
        <dbReference type="ChEBI" id="CHEBI:30616"/>
        <dbReference type="ChEBI" id="CHEBI:32966"/>
        <dbReference type="ChEBI" id="CHEBI:138881"/>
        <dbReference type="ChEBI" id="CHEBI:456216"/>
        <dbReference type="EC" id="2.7.1.56"/>
    </reaction>
</comment>
<dbReference type="PROSITE" id="PS00583">
    <property type="entry name" value="PFKB_KINASES_1"/>
    <property type="match status" value="1"/>
</dbReference>
<dbReference type="Pfam" id="PF00294">
    <property type="entry name" value="PfkB"/>
    <property type="match status" value="1"/>
</dbReference>
<dbReference type="InterPro" id="IPR011611">
    <property type="entry name" value="PfkB_dom"/>
</dbReference>
<dbReference type="PROSITE" id="PS00584">
    <property type="entry name" value="PFKB_KINASES_2"/>
    <property type="match status" value="1"/>
</dbReference>
<sequence>MIYTCTLNPSVDYILHVNDFQLGDLNRVSFEAHYPGGKGINVSRVLKRVGVESQVLGFIGGFTGSYIEGFLREEGISTNFIRVNGDTRINIKLKTKSETEINGQGPEIKDSQFRQLFKQVESLQDGDILVLAGSIPGSLPGNLYQSLSKLAKKQGAKVVVDMSGKALLDVVKQEPFFIKPNHHELGEMFDVIIETPEEAIPYGQKLLEFGAKHVVISMAEKGALLVTKDAVYQASVSKGTVKNSVGAGDSLVAGFLGAYVQDGDIVQAFRTGVASGSATAFSLELCTWEDVQSLVPKVEIKRIG</sequence>
<keyword evidence="4 8" id="KW-0418">Kinase</keyword>
<dbReference type="RefSeq" id="WP_224141918.1">
    <property type="nucleotide sequence ID" value="NZ_JAIQUM010000116.1"/>
</dbReference>
<reference evidence="10" key="1">
    <citation type="submission" date="2024-05" db="EMBL/GenBank/DDBJ databases">
        <title>Metabacillus sp. nov., isolated from the rhizosphere soil of tomato plants.</title>
        <authorList>
            <person name="Ma R."/>
        </authorList>
    </citation>
    <scope>NUCLEOTIDE SEQUENCE</scope>
    <source>
        <strain evidence="10">DBTR6</strain>
    </source>
</reference>
<evidence type="ECO:0000256" key="4">
    <source>
        <dbReference type="ARBA" id="ARBA00022777"/>
    </source>
</evidence>
<keyword evidence="11" id="KW-1185">Reference proteome</keyword>
<evidence type="ECO:0000256" key="7">
    <source>
        <dbReference type="PIRNR" id="PIRNR000535"/>
    </source>
</evidence>
<evidence type="ECO:0000259" key="9">
    <source>
        <dbReference type="Pfam" id="PF00294"/>
    </source>
</evidence>
<protein>
    <recommendedName>
        <fullName evidence="7">Tagatose-6-phosphate kinase</fullName>
        <ecNumber evidence="7">2.7.1.144</ecNumber>
    </recommendedName>
</protein>
<dbReference type="NCBIfam" id="TIGR03828">
    <property type="entry name" value="pfkB"/>
    <property type="match status" value="1"/>
</dbReference>
<comment type="caution">
    <text evidence="10">The sequence shown here is derived from an EMBL/GenBank/DDBJ whole genome shotgun (WGS) entry which is preliminary data.</text>
</comment>
<dbReference type="EMBL" id="JAIQUM010000116">
    <property type="protein sequence ID" value="MBZ5753501.1"/>
    <property type="molecule type" value="Genomic_DNA"/>
</dbReference>
<comment type="similarity">
    <text evidence="1">Belongs to the carbohydrate kinase pfkB family.</text>
</comment>
<dbReference type="CDD" id="cd01164">
    <property type="entry name" value="FruK_PfkB_like"/>
    <property type="match status" value="1"/>
</dbReference>
<dbReference type="EC" id="2.7.1.144" evidence="7"/>
<dbReference type="Proteomes" id="UP001165287">
    <property type="component" value="Unassembled WGS sequence"/>
</dbReference>
<comment type="pathway">
    <text evidence="7">Carbohydrate metabolism; D-tagatose 6-phosphate degradation; D-glyceraldehyde 3-phosphate and glycerone phosphate from D-tagatose 6-phosphate: step 1/2.</text>
</comment>
<dbReference type="InterPro" id="IPR002173">
    <property type="entry name" value="Carboh/pur_kinase_PfkB_CS"/>
</dbReference>
<evidence type="ECO:0000313" key="11">
    <source>
        <dbReference type="Proteomes" id="UP001165287"/>
    </source>
</evidence>
<evidence type="ECO:0000313" key="10">
    <source>
        <dbReference type="EMBL" id="MBZ5753501.1"/>
    </source>
</evidence>
<evidence type="ECO:0000256" key="1">
    <source>
        <dbReference type="ARBA" id="ARBA00005380"/>
    </source>
</evidence>